<dbReference type="PANTHER" id="PTHR12756:SF11">
    <property type="entry name" value="CYTOSOLIC CARBOXYPEPTIDASE 1"/>
    <property type="match status" value="1"/>
</dbReference>
<dbReference type="GO" id="GO:0008270">
    <property type="term" value="F:zinc ion binding"/>
    <property type="evidence" value="ECO:0007669"/>
    <property type="project" value="InterPro"/>
</dbReference>
<dbReference type="InterPro" id="IPR040626">
    <property type="entry name" value="Pepdidase_M14_N"/>
</dbReference>
<comment type="cofactor">
    <cofactor evidence="1">
        <name>Zn(2+)</name>
        <dbReference type="ChEBI" id="CHEBI:29105"/>
    </cofactor>
</comment>
<dbReference type="AlphaFoldDB" id="A0A4S2GXA2"/>
<organism evidence="4 5">
    <name type="scientific">Marinicauda algicola</name>
    <dbReference type="NCBI Taxonomy" id="2029849"/>
    <lineage>
        <taxon>Bacteria</taxon>
        <taxon>Pseudomonadati</taxon>
        <taxon>Pseudomonadota</taxon>
        <taxon>Alphaproteobacteria</taxon>
        <taxon>Maricaulales</taxon>
        <taxon>Maricaulaceae</taxon>
        <taxon>Marinicauda</taxon>
    </lineage>
</organism>
<comment type="caution">
    <text evidence="4">The sequence shown here is derived from an EMBL/GenBank/DDBJ whole genome shotgun (WGS) entry which is preliminary data.</text>
</comment>
<gene>
    <name evidence="4" type="ORF">E5163_14625</name>
</gene>
<feature type="active site" description="Proton donor/acceptor" evidence="2">
    <location>
        <position position="335"/>
    </location>
</feature>
<dbReference type="PANTHER" id="PTHR12756">
    <property type="entry name" value="CYTOSOLIC CARBOXYPEPTIDASE"/>
    <property type="match status" value="1"/>
</dbReference>
<dbReference type="Gene3D" id="2.60.40.3120">
    <property type="match status" value="1"/>
</dbReference>
<name>A0A4S2GXA2_9PROT</name>
<accession>A0A4S2GXA2</accession>
<evidence type="ECO:0000259" key="3">
    <source>
        <dbReference type="PROSITE" id="PS52035"/>
    </source>
</evidence>
<comment type="similarity">
    <text evidence="2">Belongs to the peptidase M14 family.</text>
</comment>
<dbReference type="EMBL" id="SRXW01000005">
    <property type="protein sequence ID" value="TGY87664.1"/>
    <property type="molecule type" value="Genomic_DNA"/>
</dbReference>
<sequence>MRISSVFDAGNILVKSASNPADIRLEIEKDNGSDFYQWFYFRLTGAKDQVVRMTIENAGGAAYPKGWEGYEAVASTDREVWERIPTTYTDGKLVLEHKPDGDAVWFAYFAPYSMTRHDELIAACQQSGQVRLDVIGTTLDGRDMDRLIVGEPGSGKKTVWVIARQHPGETMAEWAAEGLLTRLLDETDPVARDLLDRAVFHVVPNMNPDGSFRGHLRTNAKGINLNREWDKASEANSPEVLAVLEEMKKTGVDLFLDMHGDEALPYNFIAGAEGVPSFTEEDARLLNAYKDALASINPDFQTKHGYAVDKPGTADLSIATNWMAETFRCLAMTLEMPFKDNADMPEPSEGWSPDRSMKMGASQLDAMRAVLHRLK</sequence>
<evidence type="ECO:0000256" key="2">
    <source>
        <dbReference type="PROSITE-ProRule" id="PRU01379"/>
    </source>
</evidence>
<evidence type="ECO:0000256" key="1">
    <source>
        <dbReference type="ARBA" id="ARBA00001947"/>
    </source>
</evidence>
<keyword evidence="5" id="KW-1185">Reference proteome</keyword>
<evidence type="ECO:0000313" key="4">
    <source>
        <dbReference type="EMBL" id="TGY87664.1"/>
    </source>
</evidence>
<protein>
    <recommendedName>
        <fullName evidence="3">Peptidase M14 domain-containing protein</fullName>
    </recommendedName>
</protein>
<dbReference type="PROSITE" id="PS52035">
    <property type="entry name" value="PEPTIDASE_M14"/>
    <property type="match status" value="1"/>
</dbReference>
<evidence type="ECO:0000313" key="5">
    <source>
        <dbReference type="Proteomes" id="UP000308054"/>
    </source>
</evidence>
<dbReference type="GO" id="GO:0004181">
    <property type="term" value="F:metallocarboxypeptidase activity"/>
    <property type="evidence" value="ECO:0007669"/>
    <property type="project" value="InterPro"/>
</dbReference>
<feature type="domain" description="Peptidase M14" evidence="3">
    <location>
        <begin position="110"/>
        <end position="374"/>
    </location>
</feature>
<dbReference type="SMART" id="SM00631">
    <property type="entry name" value="Zn_pept"/>
    <property type="match status" value="1"/>
</dbReference>
<dbReference type="GO" id="GO:0006508">
    <property type="term" value="P:proteolysis"/>
    <property type="evidence" value="ECO:0007669"/>
    <property type="project" value="InterPro"/>
</dbReference>
<dbReference type="InterPro" id="IPR050821">
    <property type="entry name" value="Cytosolic_carboxypeptidase"/>
</dbReference>
<dbReference type="Proteomes" id="UP000308054">
    <property type="component" value="Unassembled WGS sequence"/>
</dbReference>
<dbReference type="Pfam" id="PF00246">
    <property type="entry name" value="Peptidase_M14"/>
    <property type="match status" value="1"/>
</dbReference>
<proteinExistence type="inferred from homology"/>
<dbReference type="RefSeq" id="WP_135997269.1">
    <property type="nucleotide sequence ID" value="NZ_CP071057.1"/>
</dbReference>
<dbReference type="InterPro" id="IPR000834">
    <property type="entry name" value="Peptidase_M14"/>
</dbReference>
<dbReference type="OrthoDB" id="5490902at2"/>
<reference evidence="4 5" key="1">
    <citation type="journal article" date="2017" name="Int. J. Syst. Evol. Microbiol.">
        <title>Marinicauda algicola sp. nov., isolated from a marine red alga Rhodosorus marinus.</title>
        <authorList>
            <person name="Jeong S.E."/>
            <person name="Jeon S.H."/>
            <person name="Chun B.H."/>
            <person name="Kim D.W."/>
            <person name="Jeon C.O."/>
        </authorList>
    </citation>
    <scope>NUCLEOTIDE SEQUENCE [LARGE SCALE GENOMIC DNA]</scope>
    <source>
        <strain evidence="4 5">JCM 31718</strain>
    </source>
</reference>
<dbReference type="SUPFAM" id="SSF53187">
    <property type="entry name" value="Zn-dependent exopeptidases"/>
    <property type="match status" value="1"/>
</dbReference>
<dbReference type="Gene3D" id="3.40.630.10">
    <property type="entry name" value="Zn peptidases"/>
    <property type="match status" value="1"/>
</dbReference>
<dbReference type="Pfam" id="PF18027">
    <property type="entry name" value="Pepdidase_M14_N"/>
    <property type="match status" value="1"/>
</dbReference>
<dbReference type="CDD" id="cd06234">
    <property type="entry name" value="M14_PaCCP-like"/>
    <property type="match status" value="1"/>
</dbReference>